<feature type="compositionally biased region" description="Basic and acidic residues" evidence="1">
    <location>
        <begin position="175"/>
        <end position="185"/>
    </location>
</feature>
<reference evidence="2 3" key="1">
    <citation type="submission" date="2018-09" db="EMBL/GenBank/DDBJ databases">
        <title>A high-quality reference genome of wild soybean provides a powerful tool to mine soybean genomes.</title>
        <authorList>
            <person name="Xie M."/>
            <person name="Chung C.Y.L."/>
            <person name="Li M.-W."/>
            <person name="Wong F.-L."/>
            <person name="Chan T.-F."/>
            <person name="Lam H.-M."/>
        </authorList>
    </citation>
    <scope>NUCLEOTIDE SEQUENCE [LARGE SCALE GENOMIC DNA]</scope>
    <source>
        <strain evidence="3">cv. W05</strain>
        <tissue evidence="2">Hypocotyl of etiolated seedlings</tissue>
    </source>
</reference>
<keyword evidence="3" id="KW-1185">Reference proteome</keyword>
<feature type="region of interest" description="Disordered" evidence="1">
    <location>
        <begin position="33"/>
        <end position="96"/>
    </location>
</feature>
<dbReference type="EMBL" id="QZWG01000010">
    <property type="protein sequence ID" value="RZB87460.1"/>
    <property type="molecule type" value="Genomic_DNA"/>
</dbReference>
<dbReference type="Proteomes" id="UP000289340">
    <property type="component" value="Chromosome 10"/>
</dbReference>
<proteinExistence type="predicted"/>
<protein>
    <submittedName>
        <fullName evidence="2">Uncharacterized protein</fullName>
    </submittedName>
</protein>
<comment type="caution">
    <text evidence="2">The sequence shown here is derived from an EMBL/GenBank/DDBJ whole genome shotgun (WGS) entry which is preliminary data.</text>
</comment>
<feature type="compositionally biased region" description="Basic and acidic residues" evidence="1">
    <location>
        <begin position="51"/>
        <end position="60"/>
    </location>
</feature>
<gene>
    <name evidence="2" type="ORF">D0Y65_027194</name>
</gene>
<dbReference type="AlphaFoldDB" id="A0A445IN16"/>
<evidence type="ECO:0000313" key="3">
    <source>
        <dbReference type="Proteomes" id="UP000289340"/>
    </source>
</evidence>
<accession>A0A445IN16</accession>
<name>A0A445IN16_GLYSO</name>
<sequence>MDKRESHLQPMGICYRLYHFLTKALALQMSKTVTLGRSRRDSSSSTAVRSSDSKAKREVQSETPCEVDDGKKLPATEGVVGDSISSPVQQAEEKNKPCMNVDKMEGENAALTLPMPSLAPTRSIKKTVSISENVEEIPPPKKLKRKWSRSFQKSFSLDQEEEPIPPPRSILKVGSDLDDKSNSFS</sequence>
<feature type="region of interest" description="Disordered" evidence="1">
    <location>
        <begin position="134"/>
        <end position="185"/>
    </location>
</feature>
<organism evidence="2 3">
    <name type="scientific">Glycine soja</name>
    <name type="common">Wild soybean</name>
    <dbReference type="NCBI Taxonomy" id="3848"/>
    <lineage>
        <taxon>Eukaryota</taxon>
        <taxon>Viridiplantae</taxon>
        <taxon>Streptophyta</taxon>
        <taxon>Embryophyta</taxon>
        <taxon>Tracheophyta</taxon>
        <taxon>Spermatophyta</taxon>
        <taxon>Magnoliopsida</taxon>
        <taxon>eudicotyledons</taxon>
        <taxon>Gunneridae</taxon>
        <taxon>Pentapetalae</taxon>
        <taxon>rosids</taxon>
        <taxon>fabids</taxon>
        <taxon>Fabales</taxon>
        <taxon>Fabaceae</taxon>
        <taxon>Papilionoideae</taxon>
        <taxon>50 kb inversion clade</taxon>
        <taxon>NPAAA clade</taxon>
        <taxon>indigoferoid/millettioid clade</taxon>
        <taxon>Phaseoleae</taxon>
        <taxon>Glycine</taxon>
        <taxon>Glycine subgen. Soja</taxon>
    </lineage>
</organism>
<evidence type="ECO:0000313" key="2">
    <source>
        <dbReference type="EMBL" id="RZB87460.1"/>
    </source>
</evidence>
<evidence type="ECO:0000256" key="1">
    <source>
        <dbReference type="SAM" id="MobiDB-lite"/>
    </source>
</evidence>